<dbReference type="PRINTS" id="PR00377">
    <property type="entry name" value="IMPHPHTASES"/>
</dbReference>
<dbReference type="GO" id="GO:0008934">
    <property type="term" value="F:inositol monophosphate 1-phosphatase activity"/>
    <property type="evidence" value="ECO:0007669"/>
    <property type="project" value="TreeGrafter"/>
</dbReference>
<dbReference type="Gene3D" id="3.30.540.10">
    <property type="entry name" value="Fructose-1,6-Bisphosphatase, subunit A, domain 1"/>
    <property type="match status" value="1"/>
</dbReference>
<dbReference type="Pfam" id="PF00459">
    <property type="entry name" value="Inositol_P"/>
    <property type="match status" value="1"/>
</dbReference>
<dbReference type="OrthoDB" id="9772456at2"/>
<evidence type="ECO:0000256" key="4">
    <source>
        <dbReference type="PIRSR" id="PIRSR600760-2"/>
    </source>
</evidence>
<organism evidence="5 6">
    <name type="scientific">Saccharicrinis carchari</name>
    <dbReference type="NCBI Taxonomy" id="1168039"/>
    <lineage>
        <taxon>Bacteria</taxon>
        <taxon>Pseudomonadati</taxon>
        <taxon>Bacteroidota</taxon>
        <taxon>Bacteroidia</taxon>
        <taxon>Marinilabiliales</taxon>
        <taxon>Marinilabiliaceae</taxon>
        <taxon>Saccharicrinis</taxon>
    </lineage>
</organism>
<feature type="binding site" evidence="4">
    <location>
        <position position="89"/>
    </location>
    <ligand>
        <name>Mg(2+)</name>
        <dbReference type="ChEBI" id="CHEBI:18420"/>
        <label>1</label>
        <note>catalytic</note>
    </ligand>
</feature>
<proteinExistence type="predicted"/>
<dbReference type="PROSITE" id="PS00629">
    <property type="entry name" value="IMP_1"/>
    <property type="match status" value="1"/>
</dbReference>
<dbReference type="Gene3D" id="3.40.190.80">
    <property type="match status" value="1"/>
</dbReference>
<feature type="binding site" evidence="4">
    <location>
        <position position="109"/>
    </location>
    <ligand>
        <name>Mg(2+)</name>
        <dbReference type="ChEBI" id="CHEBI:18420"/>
        <label>1</label>
        <note>catalytic</note>
    </ligand>
</feature>
<dbReference type="SUPFAM" id="SSF56655">
    <property type="entry name" value="Carbohydrate phosphatase"/>
    <property type="match status" value="1"/>
</dbReference>
<comment type="cofactor">
    <cofactor evidence="4">
        <name>Mg(2+)</name>
        <dbReference type="ChEBI" id="CHEBI:18420"/>
    </cofactor>
</comment>
<dbReference type="GO" id="GO:0046872">
    <property type="term" value="F:metal ion binding"/>
    <property type="evidence" value="ECO:0007669"/>
    <property type="project" value="UniProtKB-KW"/>
</dbReference>
<keyword evidence="2" id="KW-0378">Hydrolase</keyword>
<sequence>MHLKPEQLNKLCAIAINAATEAGHYISTRANKAVRVELKQSGTTDGDTVSGGSTLASQVVTEVDLMSQQIILKHLTPTLETFDLGLLTEESVDNCSRFAKDYFWCVDPLDGTLPFTEGKPGYAVSIALLTNTGEALVGVVFDPVRKSLYHAIKQQGAFKNYEKIIVHARSDVFSFITDRGFITHPGFRKIKAQVKQYMYAIGYSKFKQIDYGGAAMNAIWVMENSPACYFKLPKASIGGGSIWDFAATTCIFKELGLSVSDFGGNKLKLNSKETTFMNRDGVIYASDAKTSGFIQKLTVKF</sequence>
<keyword evidence="1 4" id="KW-0479">Metal-binding</keyword>
<feature type="binding site" evidence="4">
    <location>
        <position position="244"/>
    </location>
    <ligand>
        <name>Mg(2+)</name>
        <dbReference type="ChEBI" id="CHEBI:18420"/>
        <label>1</label>
        <note>catalytic</note>
    </ligand>
</feature>
<keyword evidence="6" id="KW-1185">Reference proteome</keyword>
<dbReference type="PANTHER" id="PTHR20854:SF4">
    <property type="entry name" value="INOSITOL-1-MONOPHOSPHATASE-RELATED"/>
    <property type="match status" value="1"/>
</dbReference>
<reference evidence="5 6" key="1">
    <citation type="submission" date="2017-05" db="EMBL/GenBank/DDBJ databases">
        <authorList>
            <person name="Varghese N."/>
            <person name="Submissions S."/>
        </authorList>
    </citation>
    <scope>NUCLEOTIDE SEQUENCE [LARGE SCALE GENOMIC DNA]</scope>
    <source>
        <strain evidence="5 6">DSM 27040</strain>
    </source>
</reference>
<accession>A0A521DMT4</accession>
<evidence type="ECO:0000256" key="1">
    <source>
        <dbReference type="ARBA" id="ARBA00022723"/>
    </source>
</evidence>
<name>A0A521DMT4_SACCC</name>
<gene>
    <name evidence="5" type="ORF">SAMN06265379_10629</name>
</gene>
<dbReference type="AlphaFoldDB" id="A0A521DMT4"/>
<feature type="binding site" evidence="4">
    <location>
        <position position="107"/>
    </location>
    <ligand>
        <name>Mg(2+)</name>
        <dbReference type="ChEBI" id="CHEBI:18420"/>
        <label>1</label>
        <note>catalytic</note>
    </ligand>
</feature>
<evidence type="ECO:0000256" key="2">
    <source>
        <dbReference type="ARBA" id="ARBA00022801"/>
    </source>
</evidence>
<keyword evidence="3 4" id="KW-0460">Magnesium</keyword>
<dbReference type="Proteomes" id="UP000319040">
    <property type="component" value="Unassembled WGS sequence"/>
</dbReference>
<dbReference type="RefSeq" id="WP_142533744.1">
    <property type="nucleotide sequence ID" value="NZ_FXTB01000006.1"/>
</dbReference>
<dbReference type="InterPro" id="IPR020583">
    <property type="entry name" value="Inositol_monoP_metal-BS"/>
</dbReference>
<feature type="binding site" evidence="4">
    <location>
        <position position="110"/>
    </location>
    <ligand>
        <name>Mg(2+)</name>
        <dbReference type="ChEBI" id="CHEBI:18420"/>
        <label>1</label>
        <note>catalytic</note>
    </ligand>
</feature>
<evidence type="ECO:0000313" key="5">
    <source>
        <dbReference type="EMBL" id="SMO72915.1"/>
    </source>
</evidence>
<evidence type="ECO:0000313" key="6">
    <source>
        <dbReference type="Proteomes" id="UP000319040"/>
    </source>
</evidence>
<dbReference type="GO" id="GO:0007165">
    <property type="term" value="P:signal transduction"/>
    <property type="evidence" value="ECO:0007669"/>
    <property type="project" value="TreeGrafter"/>
</dbReference>
<dbReference type="EMBL" id="FXTB01000006">
    <property type="protein sequence ID" value="SMO72915.1"/>
    <property type="molecule type" value="Genomic_DNA"/>
</dbReference>
<dbReference type="PANTHER" id="PTHR20854">
    <property type="entry name" value="INOSITOL MONOPHOSPHATASE"/>
    <property type="match status" value="1"/>
</dbReference>
<protein>
    <submittedName>
        <fullName evidence="5">Fructose-1,6-bisphosphatase</fullName>
    </submittedName>
</protein>
<dbReference type="InterPro" id="IPR000760">
    <property type="entry name" value="Inositol_monophosphatase-like"/>
</dbReference>
<dbReference type="GO" id="GO:0006020">
    <property type="term" value="P:inositol metabolic process"/>
    <property type="evidence" value="ECO:0007669"/>
    <property type="project" value="TreeGrafter"/>
</dbReference>
<evidence type="ECO:0000256" key="3">
    <source>
        <dbReference type="ARBA" id="ARBA00022842"/>
    </source>
</evidence>